<feature type="compositionally biased region" description="Acidic residues" evidence="4">
    <location>
        <begin position="154"/>
        <end position="165"/>
    </location>
</feature>
<evidence type="ECO:0000259" key="6">
    <source>
        <dbReference type="Pfam" id="PF17730"/>
    </source>
</evidence>
<feature type="region of interest" description="Disordered" evidence="4">
    <location>
        <begin position="139"/>
        <end position="200"/>
    </location>
</feature>
<dbReference type="Proteomes" id="UP000752171">
    <property type="component" value="Unassembled WGS sequence"/>
</dbReference>
<accession>A0A8T2LFP7</accession>
<feature type="compositionally biased region" description="Polar residues" evidence="4">
    <location>
        <begin position="350"/>
        <end position="360"/>
    </location>
</feature>
<evidence type="ECO:0000256" key="4">
    <source>
        <dbReference type="SAM" id="MobiDB-lite"/>
    </source>
</evidence>
<dbReference type="GO" id="GO:0005814">
    <property type="term" value="C:centriole"/>
    <property type="evidence" value="ECO:0007669"/>
    <property type="project" value="TreeGrafter"/>
</dbReference>
<sequence length="575" mass="63921">MGLRSWRFPSRSSPNISEAVNKESYPLLHRNALAPWRLLRSRREDLDGEQRWRQTSPSLCSSTRPDEPQKVKVGLSSAAPRLIRTLSVPETSSTCPPPGFSSITITARRLSFSGELSNQQTLGGHQGLNPMTRPELLHHHHRASSSSGVRLRDNDDDDDDDGDDDTAVKKKISGEKIPEHRHSFTDSRTSRNEAHEAPPVSKRHIFRSCAHLDLLPGPSQSSSSILYLDKSFSISLGRTSPQTMHRSTLSLQLRGSFSSSSDWNLLDFTQNGKGEQLQCFEDTTSTSSITSITSITFTTVNSRPTSSDSTPATDTLAPATFRARSHSSSSSSSSSAAAAAVSGSVVRLNGKTNGVSGPQKSSSGRGSPDDSDNSRGNIRSSEDGRALRVRSDTVLKVQECPVSPHVLNCSCGCSRNQPGFLSLKEALELFRPDFISRSQRRIRKLEQKTRERRSLQSTDEMGTDSTNRKQNCTKPHPLSDNLFKPKDRVISGKEMQLRSRRIYNKLPEVTKKKEEEKRRMVLQTNRLRAEVFKKVMNNKPISVSLDIPFKRQVRFDFGGLLFQRRSASAFLSRGK</sequence>
<evidence type="ECO:0000313" key="8">
    <source>
        <dbReference type="Proteomes" id="UP000752171"/>
    </source>
</evidence>
<dbReference type="PANTHER" id="PTHR21553">
    <property type="entry name" value="ALMS1-RELATED"/>
    <property type="match status" value="1"/>
</dbReference>
<keyword evidence="2" id="KW-0963">Cytoplasm</keyword>
<protein>
    <recommendedName>
        <fullName evidence="9">ALMS motif domain-containing protein</fullName>
    </recommendedName>
</protein>
<comment type="subcellular location">
    <subcellularLocation>
        <location evidence="1">Cytoplasm</location>
        <location evidence="1">Cytoskeleton</location>
        <location evidence="1">Microtubule organizing center</location>
        <location evidence="1">Centrosome</location>
    </subcellularLocation>
</comment>
<feature type="domain" description="ALMS motif" evidence="5">
    <location>
        <begin position="421"/>
        <end position="539"/>
    </location>
</feature>
<feature type="compositionally biased region" description="Basic and acidic residues" evidence="4">
    <location>
        <begin position="444"/>
        <end position="454"/>
    </location>
</feature>
<feature type="compositionally biased region" description="Basic and acidic residues" evidence="4">
    <location>
        <begin position="166"/>
        <end position="196"/>
    </location>
</feature>
<dbReference type="InterPro" id="IPR029299">
    <property type="entry name" value="ALMS_motif"/>
</dbReference>
<proteinExistence type="predicted"/>
<evidence type="ECO:0000313" key="7">
    <source>
        <dbReference type="EMBL" id="KAG9268136.1"/>
    </source>
</evidence>
<evidence type="ECO:0000259" key="5">
    <source>
        <dbReference type="Pfam" id="PF15309"/>
    </source>
</evidence>
<name>A0A8T2LFP7_ASTMX</name>
<feature type="domain" description="Centrosomal protein C10orf90 N-terminal" evidence="6">
    <location>
        <begin position="90"/>
        <end position="257"/>
    </location>
</feature>
<organism evidence="7 8">
    <name type="scientific">Astyanax mexicanus</name>
    <name type="common">Blind cave fish</name>
    <name type="synonym">Astyanax fasciatus mexicanus</name>
    <dbReference type="NCBI Taxonomy" id="7994"/>
    <lineage>
        <taxon>Eukaryota</taxon>
        <taxon>Metazoa</taxon>
        <taxon>Chordata</taxon>
        <taxon>Craniata</taxon>
        <taxon>Vertebrata</taxon>
        <taxon>Euteleostomi</taxon>
        <taxon>Actinopterygii</taxon>
        <taxon>Neopterygii</taxon>
        <taxon>Teleostei</taxon>
        <taxon>Ostariophysi</taxon>
        <taxon>Characiformes</taxon>
        <taxon>Characoidei</taxon>
        <taxon>Acestrorhamphidae</taxon>
        <taxon>Acestrorhamphinae</taxon>
        <taxon>Astyanax</taxon>
    </lineage>
</organism>
<dbReference type="GO" id="GO:0005829">
    <property type="term" value="C:cytosol"/>
    <property type="evidence" value="ECO:0007669"/>
    <property type="project" value="TreeGrafter"/>
</dbReference>
<dbReference type="PANTHER" id="PTHR21553:SF24">
    <property type="entry name" value="(E2-INDEPENDENT) E3 UBIQUITIN-CONJUGATING ENZYME FATS"/>
    <property type="match status" value="1"/>
</dbReference>
<dbReference type="EMBL" id="JAICCE010000014">
    <property type="protein sequence ID" value="KAG9268136.1"/>
    <property type="molecule type" value="Genomic_DNA"/>
</dbReference>
<evidence type="ECO:0000256" key="2">
    <source>
        <dbReference type="ARBA" id="ARBA00022490"/>
    </source>
</evidence>
<keyword evidence="3" id="KW-0206">Cytoskeleton</keyword>
<evidence type="ECO:0000256" key="3">
    <source>
        <dbReference type="ARBA" id="ARBA00023212"/>
    </source>
</evidence>
<dbReference type="GO" id="GO:0008017">
    <property type="term" value="F:microtubule binding"/>
    <property type="evidence" value="ECO:0007669"/>
    <property type="project" value="TreeGrafter"/>
</dbReference>
<comment type="caution">
    <text evidence="7">The sequence shown here is derived from an EMBL/GenBank/DDBJ whole genome shotgun (WGS) entry which is preliminary data.</text>
</comment>
<feature type="compositionally biased region" description="Polar residues" evidence="4">
    <location>
        <begin position="455"/>
        <end position="473"/>
    </location>
</feature>
<feature type="compositionally biased region" description="Basic and acidic residues" evidence="4">
    <location>
        <begin position="380"/>
        <end position="389"/>
    </location>
</feature>
<evidence type="ECO:0008006" key="9">
    <source>
        <dbReference type="Google" id="ProtNLM"/>
    </source>
</evidence>
<dbReference type="Pfam" id="PF15309">
    <property type="entry name" value="ALMS_motif"/>
    <property type="match status" value="1"/>
</dbReference>
<feature type="compositionally biased region" description="Polar residues" evidence="4">
    <location>
        <begin position="53"/>
        <end position="63"/>
    </location>
</feature>
<reference evidence="7 8" key="1">
    <citation type="submission" date="2021-07" db="EMBL/GenBank/DDBJ databases">
        <authorList>
            <person name="Imarazene B."/>
            <person name="Zahm M."/>
            <person name="Klopp C."/>
            <person name="Cabau C."/>
            <person name="Beille S."/>
            <person name="Jouanno E."/>
            <person name="Castinel A."/>
            <person name="Lluch J."/>
            <person name="Gil L."/>
            <person name="Kuchtly C."/>
            <person name="Lopez Roques C."/>
            <person name="Donnadieu C."/>
            <person name="Parrinello H."/>
            <person name="Journot L."/>
            <person name="Du K."/>
            <person name="Schartl M."/>
            <person name="Retaux S."/>
            <person name="Guiguen Y."/>
        </authorList>
    </citation>
    <scope>NUCLEOTIDE SEQUENCE [LARGE SCALE GENOMIC DNA]</scope>
    <source>
        <strain evidence="7">Pach_M1</strain>
        <tissue evidence="7">Testis</tissue>
    </source>
</reference>
<evidence type="ECO:0000256" key="1">
    <source>
        <dbReference type="ARBA" id="ARBA00004300"/>
    </source>
</evidence>
<dbReference type="InterPro" id="IPR041179">
    <property type="entry name" value="C10orf90_N"/>
</dbReference>
<feature type="region of interest" description="Disordered" evidence="4">
    <location>
        <begin position="1"/>
        <end position="20"/>
    </location>
</feature>
<dbReference type="Pfam" id="PF17730">
    <property type="entry name" value="Centro_C10orf90"/>
    <property type="match status" value="1"/>
</dbReference>
<gene>
    <name evidence="7" type="ORF">AMEX_G17076</name>
</gene>
<feature type="region of interest" description="Disordered" evidence="4">
    <location>
        <begin position="348"/>
        <end position="389"/>
    </location>
</feature>
<feature type="region of interest" description="Disordered" evidence="4">
    <location>
        <begin position="45"/>
        <end position="69"/>
    </location>
</feature>
<dbReference type="GO" id="GO:0005813">
    <property type="term" value="C:centrosome"/>
    <property type="evidence" value="ECO:0007669"/>
    <property type="project" value="UniProtKB-SubCell"/>
</dbReference>
<dbReference type="AlphaFoldDB" id="A0A8T2LFP7"/>
<dbReference type="GO" id="GO:0046599">
    <property type="term" value="P:regulation of centriole replication"/>
    <property type="evidence" value="ECO:0007669"/>
    <property type="project" value="TreeGrafter"/>
</dbReference>
<feature type="region of interest" description="Disordered" evidence="4">
    <location>
        <begin position="441"/>
        <end position="484"/>
    </location>
</feature>